<keyword evidence="1" id="KW-0175">Coiled coil</keyword>
<sequence length="390" mass="42582">MPVVAASTGVARYLSARPPESGVARYVKKNKSQPATGVGKYLVVQAIKGREEVRVTGVSKYLARFDSHMPASGVAKYVAKQIIQTQYLPKRTTVGRYITRQEIAEAKLAALTGVAKYQAEQDLLQRRLDAQKLIERYREEEARIAAEKAAATAAQPEAVVEDPQPVEAPEVPTETGVGRYFQQQAEIESQKPPVSKVAKYIAQQVVRDSLKPRQSGVAKYLAKSRVYYKPKPAVSGVAKYLEAQAQLAKTKPVFSGVAKYLIRQRISIPSASAKTSGVTRYLSRQAPIVNGNTVVSQQSVPQEFVLTGVAKYLSRQNTADHEGPDPVFVPAERCLEGEFIPAAEAVEDDAVTTKKAKATRVSKYISEHQAPAKKAGKKPTGVEKYLQQTA</sequence>
<dbReference type="STRING" id="686340.Metal_3461"/>
<protein>
    <submittedName>
        <fullName evidence="3">Uncharacterized protein</fullName>
    </submittedName>
</protein>
<dbReference type="eggNOG" id="ENOG5031MYG">
    <property type="taxonomic scope" value="Bacteria"/>
</dbReference>
<feature type="region of interest" description="Disordered" evidence="2">
    <location>
        <begin position="366"/>
        <end position="390"/>
    </location>
</feature>
<feature type="coiled-coil region" evidence="1">
    <location>
        <begin position="120"/>
        <end position="150"/>
    </location>
</feature>
<evidence type="ECO:0000256" key="2">
    <source>
        <dbReference type="SAM" id="MobiDB-lite"/>
    </source>
</evidence>
<evidence type="ECO:0000256" key="1">
    <source>
        <dbReference type="SAM" id="Coils"/>
    </source>
</evidence>
<reference evidence="3 4" key="1">
    <citation type="journal article" date="2013" name="Genome Announc.">
        <title>Genome Sequence of the Obligate Gammaproteobacterial Methanotroph Methylomicrobium album Strain BG8.</title>
        <authorList>
            <person name="Kits K.D."/>
            <person name="Kalyuzhnaya M.G."/>
            <person name="Klotz M.G."/>
            <person name="Jetten M.S."/>
            <person name="Op den Camp H.J."/>
            <person name="Vuilleumier S."/>
            <person name="Bringel F."/>
            <person name="Dispirito A.A."/>
            <person name="Murrell J.C."/>
            <person name="Bruce D."/>
            <person name="Cheng J.F."/>
            <person name="Copeland A."/>
            <person name="Goodwin L."/>
            <person name="Hauser L."/>
            <person name="Lajus A."/>
            <person name="Land M.L."/>
            <person name="Lapidus A."/>
            <person name="Lucas S."/>
            <person name="Medigue C."/>
            <person name="Pitluck S."/>
            <person name="Woyke T."/>
            <person name="Zeytun A."/>
            <person name="Stein L.Y."/>
        </authorList>
    </citation>
    <scope>NUCLEOTIDE SEQUENCE [LARGE SCALE GENOMIC DNA]</scope>
    <source>
        <strain evidence="3 4">BG8</strain>
    </source>
</reference>
<dbReference type="EMBL" id="CM001475">
    <property type="protein sequence ID" value="EIC31110.1"/>
    <property type="molecule type" value="Genomic_DNA"/>
</dbReference>
<evidence type="ECO:0000313" key="3">
    <source>
        <dbReference type="EMBL" id="EIC31110.1"/>
    </source>
</evidence>
<accession>H8GRD1</accession>
<dbReference type="AlphaFoldDB" id="H8GRD1"/>
<evidence type="ECO:0000313" key="4">
    <source>
        <dbReference type="Proteomes" id="UP000005090"/>
    </source>
</evidence>
<organism evidence="3 4">
    <name type="scientific">Methylomicrobium album BG8</name>
    <dbReference type="NCBI Taxonomy" id="686340"/>
    <lineage>
        <taxon>Bacteria</taxon>
        <taxon>Pseudomonadati</taxon>
        <taxon>Pseudomonadota</taxon>
        <taxon>Gammaproteobacteria</taxon>
        <taxon>Methylococcales</taxon>
        <taxon>Methylococcaceae</taxon>
        <taxon>Methylomicrobium</taxon>
    </lineage>
</organism>
<dbReference type="Proteomes" id="UP000005090">
    <property type="component" value="Chromosome"/>
</dbReference>
<name>H8GRD1_METAL</name>
<gene>
    <name evidence="3" type="ORF">Metal_3461</name>
</gene>
<proteinExistence type="predicted"/>
<keyword evidence="4" id="KW-1185">Reference proteome</keyword>
<dbReference type="HOGENOM" id="CLU_707510_0_0_6"/>